<evidence type="ECO:0000256" key="5">
    <source>
        <dbReference type="ARBA" id="ARBA00022682"/>
    </source>
</evidence>
<dbReference type="eggNOG" id="KOG1030">
    <property type="taxonomic scope" value="Eukaryota"/>
</dbReference>
<dbReference type="PROSITE" id="PS50004">
    <property type="entry name" value="C2"/>
    <property type="match status" value="1"/>
</dbReference>
<name>V7CI14_PHAVU</name>
<accession>V7CI14</accession>
<dbReference type="GO" id="GO:0005634">
    <property type="term" value="C:nucleus"/>
    <property type="evidence" value="ECO:0007669"/>
    <property type="project" value="UniProtKB-SubCell"/>
</dbReference>
<dbReference type="GO" id="GO:0046872">
    <property type="term" value="F:metal ion binding"/>
    <property type="evidence" value="ECO:0007669"/>
    <property type="project" value="UniProtKB-KW"/>
</dbReference>
<evidence type="ECO:0000256" key="7">
    <source>
        <dbReference type="ARBA" id="ARBA00022837"/>
    </source>
</evidence>
<dbReference type="GO" id="GO:0005886">
    <property type="term" value="C:plasma membrane"/>
    <property type="evidence" value="ECO:0007669"/>
    <property type="project" value="UniProtKB-SubCell"/>
</dbReference>
<dbReference type="EMBL" id="CM002289">
    <property type="protein sequence ID" value="ESW29754.1"/>
    <property type="molecule type" value="Genomic_DNA"/>
</dbReference>
<keyword evidence="6" id="KW-0479">Metal-binding</keyword>
<feature type="domain" description="C2" evidence="12">
    <location>
        <begin position="1"/>
        <end position="108"/>
    </location>
</feature>
<evidence type="ECO:0000256" key="1">
    <source>
        <dbReference type="ARBA" id="ARBA00004123"/>
    </source>
</evidence>
<evidence type="ECO:0000256" key="11">
    <source>
        <dbReference type="ARBA" id="ARBA00024037"/>
    </source>
</evidence>
<keyword evidence="14" id="KW-1185">Reference proteome</keyword>
<keyword evidence="3" id="KW-0343">GTPase activation</keyword>
<dbReference type="SUPFAM" id="SSF49562">
    <property type="entry name" value="C2 domain (Calcium/lipid-binding domain, CaLB)"/>
    <property type="match status" value="1"/>
</dbReference>
<reference evidence="14" key="1">
    <citation type="journal article" date="2014" name="Nat. Genet.">
        <title>A reference genome for common bean and genome-wide analysis of dual domestications.</title>
        <authorList>
            <person name="Schmutz J."/>
            <person name="McClean P.E."/>
            <person name="Mamidi S."/>
            <person name="Wu G.A."/>
            <person name="Cannon S.B."/>
            <person name="Grimwood J."/>
            <person name="Jenkins J."/>
            <person name="Shu S."/>
            <person name="Song Q."/>
            <person name="Chavarro C."/>
            <person name="Torres-Torres M."/>
            <person name="Geffroy V."/>
            <person name="Moghaddam S.M."/>
            <person name="Gao D."/>
            <person name="Abernathy B."/>
            <person name="Barry K."/>
            <person name="Blair M."/>
            <person name="Brick M.A."/>
            <person name="Chovatia M."/>
            <person name="Gepts P."/>
            <person name="Goodstein D.M."/>
            <person name="Gonzales M."/>
            <person name="Hellsten U."/>
            <person name="Hyten D.L."/>
            <person name="Jia G."/>
            <person name="Kelly J.D."/>
            <person name="Kudrna D."/>
            <person name="Lee R."/>
            <person name="Richard M.M."/>
            <person name="Miklas P.N."/>
            <person name="Osorno J.M."/>
            <person name="Rodrigues J."/>
            <person name="Thareau V."/>
            <person name="Urrea C.A."/>
            <person name="Wang M."/>
            <person name="Yu Y."/>
            <person name="Zhang M."/>
            <person name="Wing R.A."/>
            <person name="Cregan P.B."/>
            <person name="Rokhsar D.S."/>
            <person name="Jackson S.A."/>
        </authorList>
    </citation>
    <scope>NUCLEOTIDE SEQUENCE [LARGE SCALE GENOMIC DNA]</scope>
    <source>
        <strain evidence="14">cv. G19833</strain>
    </source>
</reference>
<dbReference type="InterPro" id="IPR044562">
    <property type="entry name" value="CAR1-11"/>
</dbReference>
<dbReference type="SMART" id="SM00239">
    <property type="entry name" value="C2"/>
    <property type="match status" value="1"/>
</dbReference>
<dbReference type="Gene3D" id="2.60.40.150">
    <property type="entry name" value="C2 domain"/>
    <property type="match status" value="1"/>
</dbReference>
<dbReference type="Gramene" id="ESW29754">
    <property type="protein sequence ID" value="ESW29754"/>
    <property type="gene ID" value="PHAVU_002G096400g"/>
</dbReference>
<keyword evidence="4" id="KW-1003">Cell membrane</keyword>
<dbReference type="GO" id="GO:0009738">
    <property type="term" value="P:abscisic acid-activated signaling pathway"/>
    <property type="evidence" value="ECO:0007669"/>
    <property type="project" value="UniProtKB-KW"/>
</dbReference>
<keyword evidence="5" id="KW-0938">Abscisic acid signaling pathway</keyword>
<dbReference type="InterPro" id="IPR035892">
    <property type="entry name" value="C2_domain_sf"/>
</dbReference>
<dbReference type="OMA" id="IQIEWIN"/>
<keyword evidence="8" id="KW-0446">Lipid-binding</keyword>
<comment type="similarity">
    <text evidence="11">Belongs to the plant CAR protein family.</text>
</comment>
<keyword evidence="9" id="KW-0472">Membrane</keyword>
<dbReference type="InterPro" id="IPR000008">
    <property type="entry name" value="C2_dom"/>
</dbReference>
<dbReference type="GO" id="GO:0008289">
    <property type="term" value="F:lipid binding"/>
    <property type="evidence" value="ECO:0007669"/>
    <property type="project" value="UniProtKB-KW"/>
</dbReference>
<evidence type="ECO:0000256" key="8">
    <source>
        <dbReference type="ARBA" id="ARBA00023121"/>
    </source>
</evidence>
<proteinExistence type="inferred from homology"/>
<gene>
    <name evidence="13" type="ORF">PHAVU_002G096400g</name>
</gene>
<dbReference type="Pfam" id="PF00168">
    <property type="entry name" value="C2"/>
    <property type="match status" value="1"/>
</dbReference>
<evidence type="ECO:0000256" key="9">
    <source>
        <dbReference type="ARBA" id="ARBA00023136"/>
    </source>
</evidence>
<dbReference type="PhylomeDB" id="V7CI14"/>
<evidence type="ECO:0000313" key="13">
    <source>
        <dbReference type="EMBL" id="ESW29754.1"/>
    </source>
</evidence>
<evidence type="ECO:0000256" key="2">
    <source>
        <dbReference type="ARBA" id="ARBA00004236"/>
    </source>
</evidence>
<dbReference type="OrthoDB" id="73919at2759"/>
<evidence type="ECO:0000256" key="4">
    <source>
        <dbReference type="ARBA" id="ARBA00022475"/>
    </source>
</evidence>
<evidence type="ECO:0000256" key="3">
    <source>
        <dbReference type="ARBA" id="ARBA00022468"/>
    </source>
</evidence>
<dbReference type="PANTHER" id="PTHR45933:SF21">
    <property type="entry name" value="CALCIUM-DEPENDENT LIPID-BINDING (CALB DOMAIN) FAMILY PROTEIN"/>
    <property type="match status" value="1"/>
</dbReference>
<comment type="subcellular location">
    <subcellularLocation>
        <location evidence="2">Cell membrane</location>
    </subcellularLocation>
    <subcellularLocation>
        <location evidence="1">Nucleus</location>
    </subcellularLocation>
</comment>
<dbReference type="AlphaFoldDB" id="V7CI14"/>
<dbReference type="GO" id="GO:0005096">
    <property type="term" value="F:GTPase activator activity"/>
    <property type="evidence" value="ECO:0007669"/>
    <property type="project" value="UniProtKB-KW"/>
</dbReference>
<evidence type="ECO:0000313" key="14">
    <source>
        <dbReference type="Proteomes" id="UP000000226"/>
    </source>
</evidence>
<keyword evidence="10" id="KW-0539">Nucleus</keyword>
<evidence type="ECO:0000259" key="12">
    <source>
        <dbReference type="PROSITE" id="PS50004"/>
    </source>
</evidence>
<keyword evidence="7" id="KW-0106">Calcium</keyword>
<evidence type="ECO:0000256" key="10">
    <source>
        <dbReference type="ARBA" id="ARBA00023242"/>
    </source>
</evidence>
<sequence>MTLISMENILGLIKLRIKRASNLKACDTRTSDPYVFVTMAEQQLKTTVVKDTCNPEWNEELTLYVTNVNIPILLTVTDKDTFTVDDNMGDAEIDLKPYLQCVKMELSDLPEGHIVKKVQQDRTNCLAEESSCIWKNDKLIQEMTLRLRNVKSGEITVEIGWVTLPDSKGLSQVEF</sequence>
<dbReference type="PANTHER" id="PTHR45933">
    <property type="entry name" value="PROTEIN C2-DOMAIN ABA-RELATED 4"/>
    <property type="match status" value="1"/>
</dbReference>
<dbReference type="Proteomes" id="UP000000226">
    <property type="component" value="Chromosome 2"/>
</dbReference>
<evidence type="ECO:0000256" key="6">
    <source>
        <dbReference type="ARBA" id="ARBA00022723"/>
    </source>
</evidence>
<organism evidence="13 14">
    <name type="scientific">Phaseolus vulgaris</name>
    <name type="common">Kidney bean</name>
    <name type="synonym">French bean</name>
    <dbReference type="NCBI Taxonomy" id="3885"/>
    <lineage>
        <taxon>Eukaryota</taxon>
        <taxon>Viridiplantae</taxon>
        <taxon>Streptophyta</taxon>
        <taxon>Embryophyta</taxon>
        <taxon>Tracheophyta</taxon>
        <taxon>Spermatophyta</taxon>
        <taxon>Magnoliopsida</taxon>
        <taxon>eudicotyledons</taxon>
        <taxon>Gunneridae</taxon>
        <taxon>Pentapetalae</taxon>
        <taxon>rosids</taxon>
        <taxon>fabids</taxon>
        <taxon>Fabales</taxon>
        <taxon>Fabaceae</taxon>
        <taxon>Papilionoideae</taxon>
        <taxon>50 kb inversion clade</taxon>
        <taxon>NPAAA clade</taxon>
        <taxon>indigoferoid/millettioid clade</taxon>
        <taxon>Phaseoleae</taxon>
        <taxon>Phaseolus</taxon>
    </lineage>
</organism>
<protein>
    <recommendedName>
        <fullName evidence="12">C2 domain-containing protein</fullName>
    </recommendedName>
</protein>